<evidence type="ECO:0000256" key="1">
    <source>
        <dbReference type="SAM" id="MobiDB-lite"/>
    </source>
</evidence>
<name>A0A4Z1NJW9_9PEZI</name>
<comment type="caution">
    <text evidence="2">The sequence shown here is derived from an EMBL/GenBank/DDBJ whole genome shotgun (WGS) entry which is preliminary data.</text>
</comment>
<dbReference type="STRING" id="86259.A0A4Z1NJW9"/>
<keyword evidence="3" id="KW-1185">Reference proteome</keyword>
<dbReference type="AlphaFoldDB" id="A0A4Z1NJW9"/>
<feature type="region of interest" description="Disordered" evidence="1">
    <location>
        <begin position="123"/>
        <end position="170"/>
    </location>
</feature>
<feature type="compositionally biased region" description="Acidic residues" evidence="1">
    <location>
        <begin position="134"/>
        <end position="170"/>
    </location>
</feature>
<protein>
    <submittedName>
        <fullName evidence="2">Nucleolar protein 58</fullName>
    </submittedName>
</protein>
<accession>A0A4Z1NJW9</accession>
<sequence>MLAMRPEKFANLENVTLTIDEPESSHWHRRAADLFGKTIQLCKEADVELEVTTVERNYEYTFSEYWGLDHIWHDIRFKDGKYVREEKRPKTAEEIRQAMAAILTPEQQEMFERTFERTCHEINEQEANYGWETDYSDDTDLDEESDDYYGMDEEEEEDEDEEDPEMPLLE</sequence>
<dbReference type="EMBL" id="SNSC02000019">
    <property type="protein sequence ID" value="TID15925.1"/>
    <property type="molecule type" value="Genomic_DNA"/>
</dbReference>
<dbReference type="Proteomes" id="UP000298493">
    <property type="component" value="Unassembled WGS sequence"/>
</dbReference>
<reference evidence="2 3" key="1">
    <citation type="submission" date="2019-04" db="EMBL/GenBank/DDBJ databases">
        <title>High contiguity whole genome sequence and gene annotation resource for two Venturia nashicola isolates.</title>
        <authorList>
            <person name="Prokchorchik M."/>
            <person name="Won K."/>
            <person name="Lee Y."/>
            <person name="Choi E.D."/>
            <person name="Segonzac C."/>
            <person name="Sohn K.H."/>
        </authorList>
    </citation>
    <scope>NUCLEOTIDE SEQUENCE [LARGE SCALE GENOMIC DNA]</scope>
    <source>
        <strain evidence="2 3">PRI2</strain>
    </source>
</reference>
<gene>
    <name evidence="2" type="ORF">E6O75_ATG08983</name>
</gene>
<evidence type="ECO:0000313" key="2">
    <source>
        <dbReference type="EMBL" id="TID15925.1"/>
    </source>
</evidence>
<organism evidence="2 3">
    <name type="scientific">Venturia nashicola</name>
    <dbReference type="NCBI Taxonomy" id="86259"/>
    <lineage>
        <taxon>Eukaryota</taxon>
        <taxon>Fungi</taxon>
        <taxon>Dikarya</taxon>
        <taxon>Ascomycota</taxon>
        <taxon>Pezizomycotina</taxon>
        <taxon>Dothideomycetes</taxon>
        <taxon>Pleosporomycetidae</taxon>
        <taxon>Venturiales</taxon>
        <taxon>Venturiaceae</taxon>
        <taxon>Venturia</taxon>
    </lineage>
</organism>
<evidence type="ECO:0000313" key="3">
    <source>
        <dbReference type="Proteomes" id="UP000298493"/>
    </source>
</evidence>
<proteinExistence type="predicted"/>